<evidence type="ECO:0000256" key="8">
    <source>
        <dbReference type="ARBA" id="ARBA00032507"/>
    </source>
</evidence>
<evidence type="ECO:0000256" key="14">
    <source>
        <dbReference type="PROSITE-ProRule" id="PRU00181"/>
    </source>
</evidence>
<comment type="similarity">
    <text evidence="2">Belongs to the methylmalonyl-CoA epimerase family.</text>
</comment>
<dbReference type="SUPFAM" id="SSF54593">
    <property type="entry name" value="Glyoxalase/Bleomycin resistance protein/Dihydroxybiphenyl dioxygenase"/>
    <property type="match status" value="1"/>
</dbReference>
<dbReference type="InterPro" id="IPR001253">
    <property type="entry name" value="TIF_eIF-1A"/>
</dbReference>
<dbReference type="InParanoid" id="A0A2P6N0H1"/>
<dbReference type="AlphaFoldDB" id="A0A2P6N0H1"/>
<dbReference type="PROSITE" id="PS51819">
    <property type="entry name" value="VOC"/>
    <property type="match status" value="1"/>
</dbReference>
<feature type="domain" description="S1-like" evidence="18">
    <location>
        <begin position="228"/>
        <end position="302"/>
    </location>
</feature>
<dbReference type="HAMAP" id="MF_00216">
    <property type="entry name" value="aIF_1A"/>
    <property type="match status" value="1"/>
</dbReference>
<dbReference type="PANTHER" id="PTHR21668">
    <property type="entry name" value="EIF-1A"/>
    <property type="match status" value="1"/>
</dbReference>
<dbReference type="NCBIfam" id="TIGR03081">
    <property type="entry name" value="metmalonyl_epim"/>
    <property type="match status" value="1"/>
</dbReference>
<evidence type="ECO:0000256" key="4">
    <source>
        <dbReference type="ARBA" id="ARBA00022723"/>
    </source>
</evidence>
<dbReference type="Pfam" id="PF01176">
    <property type="entry name" value="eIF-1a"/>
    <property type="match status" value="1"/>
</dbReference>
<evidence type="ECO:0000256" key="17">
    <source>
        <dbReference type="SAM" id="MobiDB-lite"/>
    </source>
</evidence>
<dbReference type="OrthoDB" id="16820at2759"/>
<evidence type="ECO:0000256" key="7">
    <source>
        <dbReference type="ARBA" id="ARBA00023285"/>
    </source>
</evidence>
<evidence type="ECO:0000256" key="15">
    <source>
        <dbReference type="RuleBase" id="RU004364"/>
    </source>
</evidence>
<comment type="function">
    <text evidence="16">Seems to be required for maximal rate of protein biosynthesis. Enhances ribosome dissociation into subunits and stabilizes the binding of the initiator Met-tRNA(I) to 40 S ribosomal subunits.</text>
</comment>
<evidence type="ECO:0000256" key="6">
    <source>
        <dbReference type="ARBA" id="ARBA00023235"/>
    </source>
</evidence>
<evidence type="ECO:0000259" key="19">
    <source>
        <dbReference type="PROSITE" id="PS51819"/>
    </source>
</evidence>
<dbReference type="EMBL" id="MDYQ01000264">
    <property type="protein sequence ID" value="PRP77451.1"/>
    <property type="molecule type" value="Genomic_DNA"/>
</dbReference>
<dbReference type="FunFam" id="3.10.180.10:FF:000003">
    <property type="entry name" value="Methylmalonyl-CoA epimerase, mitochondrial"/>
    <property type="match status" value="1"/>
</dbReference>
<proteinExistence type="inferred from homology"/>
<dbReference type="SUPFAM" id="SSF50249">
    <property type="entry name" value="Nucleic acid-binding proteins"/>
    <property type="match status" value="1"/>
</dbReference>
<dbReference type="EC" id="5.1.99.1" evidence="11"/>
<dbReference type="InterPro" id="IPR006196">
    <property type="entry name" value="RNA-binding_domain_S1_IF1"/>
</dbReference>
<reference evidence="20 21" key="1">
    <citation type="journal article" date="2018" name="Genome Biol. Evol.">
        <title>Multiple Roots of Fruiting Body Formation in Amoebozoa.</title>
        <authorList>
            <person name="Hillmann F."/>
            <person name="Forbes G."/>
            <person name="Novohradska S."/>
            <person name="Ferling I."/>
            <person name="Riege K."/>
            <person name="Groth M."/>
            <person name="Westermann M."/>
            <person name="Marz M."/>
            <person name="Spaller T."/>
            <person name="Winckler T."/>
            <person name="Schaap P."/>
            <person name="Glockner G."/>
        </authorList>
    </citation>
    <scope>NUCLEOTIDE SEQUENCE [LARGE SCALE GENOMIC DNA]</scope>
    <source>
        <strain evidence="20 21">Jena</strain>
    </source>
</reference>
<feature type="region of interest" description="Disordered" evidence="17">
    <location>
        <begin position="181"/>
        <end position="226"/>
    </location>
</feature>
<comment type="similarity">
    <text evidence="1 15">Belongs to the eIF-1A family.</text>
</comment>
<dbReference type="NCBIfam" id="TIGR00523">
    <property type="entry name" value="eIF-1A"/>
    <property type="match status" value="1"/>
</dbReference>
<comment type="function">
    <text evidence="10">Methylmalonyl-CoA epimerase involved in propionyl-CoA metabolism.</text>
</comment>
<dbReference type="Gene3D" id="3.10.180.10">
    <property type="entry name" value="2,3-Dihydroxybiphenyl 1,2-Dioxygenase, domain 1"/>
    <property type="match status" value="1"/>
</dbReference>
<dbReference type="PROSITE" id="PS50832">
    <property type="entry name" value="S1_IF1_TYPE"/>
    <property type="match status" value="1"/>
</dbReference>
<evidence type="ECO:0000313" key="21">
    <source>
        <dbReference type="Proteomes" id="UP000241769"/>
    </source>
</evidence>
<comment type="catalytic activity">
    <reaction evidence="9">
        <text>(R)-methylmalonyl-CoA = (S)-methylmalonyl-CoA</text>
        <dbReference type="Rhea" id="RHEA:20553"/>
        <dbReference type="ChEBI" id="CHEBI:57326"/>
        <dbReference type="ChEBI" id="CHEBI:57327"/>
        <dbReference type="EC" id="5.1.99.1"/>
    </reaction>
    <physiologicalReaction direction="right-to-left" evidence="9">
        <dbReference type="Rhea" id="RHEA:20555"/>
    </physiologicalReaction>
</comment>
<protein>
    <recommendedName>
        <fullName evidence="12">Methylmalonyl-CoA epimerase, mitochondrial</fullName>
        <ecNumber evidence="11">5.1.99.1</ecNumber>
    </recommendedName>
    <alternativeName>
        <fullName evidence="13">DL-methylmalonyl-CoA racemase</fullName>
    </alternativeName>
    <alternativeName>
        <fullName evidence="8">Eukaryotic translation initiation factor 4C</fullName>
    </alternativeName>
</protein>
<keyword evidence="21" id="KW-1185">Reference proteome</keyword>
<dbReference type="CDD" id="cd05793">
    <property type="entry name" value="S1_IF1A"/>
    <property type="match status" value="1"/>
</dbReference>
<evidence type="ECO:0000256" key="10">
    <source>
        <dbReference type="ARBA" id="ARBA00053742"/>
    </source>
</evidence>
<evidence type="ECO:0000256" key="12">
    <source>
        <dbReference type="ARBA" id="ARBA00071337"/>
    </source>
</evidence>
<evidence type="ECO:0000256" key="13">
    <source>
        <dbReference type="ARBA" id="ARBA00081771"/>
    </source>
</evidence>
<feature type="region of interest" description="Disordered" evidence="17">
    <location>
        <begin position="321"/>
        <end position="360"/>
    </location>
</feature>
<dbReference type="STRING" id="1890364.A0A2P6N0H1"/>
<dbReference type="GO" id="GO:0046872">
    <property type="term" value="F:metal ion binding"/>
    <property type="evidence" value="ECO:0007669"/>
    <property type="project" value="UniProtKB-KW"/>
</dbReference>
<dbReference type="PROSITE" id="PS01262">
    <property type="entry name" value="IF1A"/>
    <property type="match status" value="1"/>
</dbReference>
<evidence type="ECO:0000256" key="1">
    <source>
        <dbReference type="ARBA" id="ARBA00007392"/>
    </source>
</evidence>
<evidence type="ECO:0000256" key="11">
    <source>
        <dbReference type="ARBA" id="ARBA00066411"/>
    </source>
</evidence>
<keyword evidence="5 14" id="KW-0648">Protein biosynthesis</keyword>
<evidence type="ECO:0000256" key="9">
    <source>
        <dbReference type="ARBA" id="ARBA00050406"/>
    </source>
</evidence>
<dbReference type="CDD" id="cd07249">
    <property type="entry name" value="MMCE"/>
    <property type="match status" value="1"/>
</dbReference>
<dbReference type="Pfam" id="PF13669">
    <property type="entry name" value="Glyoxalase_4"/>
    <property type="match status" value="1"/>
</dbReference>
<keyword evidence="6" id="KW-0413">Isomerase</keyword>
<feature type="domain" description="VOC" evidence="19">
    <location>
        <begin position="49"/>
        <end position="178"/>
    </location>
</feature>
<dbReference type="Gene3D" id="2.40.50.140">
    <property type="entry name" value="Nucleic acid-binding proteins"/>
    <property type="match status" value="1"/>
</dbReference>
<evidence type="ECO:0000256" key="3">
    <source>
        <dbReference type="ARBA" id="ARBA00022540"/>
    </source>
</evidence>
<keyword evidence="7" id="KW-0170">Cobalt</keyword>
<sequence length="360" mass="39950">MLGRTLSSARYLKTSVVRSTTVRPNLTLTRPSSSFSAASDTAKALKIGQLNHVAIAVGNLEESVALYRDVLGAQVSEATDLPEHGVTTVFVNLGNTKIELLKPLGSNSPIQNFLDKKPAGGIHHICIEVDDIYKALEEVTSKGIKSIDAKPKIGAHGKPVVFLHPKSMNGVLVELEQKKKEENSFASSNESNWKRTRSKHRTHTQTCRKIRVRKGGKNRRRGKNEGEIKRELVFKEDGQEYAQVVRMLGNGRLQAQCFDGKERLAHIRGKLRKKVWVNQGDIILISLRDFQEEKADVILKYNSDEARLLKSYGELPESAKINESTALAGEEGESDIPYEFDGEDDSDDDASDEDVSLQSL</sequence>
<evidence type="ECO:0000256" key="16">
    <source>
        <dbReference type="RuleBase" id="RU004365"/>
    </source>
</evidence>
<gene>
    <name evidence="20" type="ORF">PROFUN_14339</name>
</gene>
<dbReference type="InterPro" id="IPR012340">
    <property type="entry name" value="NA-bd_OB-fold"/>
</dbReference>
<feature type="compositionally biased region" description="Acidic residues" evidence="17">
    <location>
        <begin position="330"/>
        <end position="360"/>
    </location>
</feature>
<accession>A0A2P6N0H1</accession>
<comment type="caution">
    <text evidence="20">The sequence shown here is derived from an EMBL/GenBank/DDBJ whole genome shotgun (WGS) entry which is preliminary data.</text>
</comment>
<dbReference type="Proteomes" id="UP000241769">
    <property type="component" value="Unassembled WGS sequence"/>
</dbReference>
<dbReference type="GO" id="GO:0003723">
    <property type="term" value="F:RNA binding"/>
    <property type="evidence" value="ECO:0007669"/>
    <property type="project" value="InterPro"/>
</dbReference>
<keyword evidence="3 14" id="KW-0396">Initiation factor</keyword>
<dbReference type="SMART" id="SM00652">
    <property type="entry name" value="eIF1a"/>
    <property type="match status" value="1"/>
</dbReference>
<organism evidence="20 21">
    <name type="scientific">Planoprotostelium fungivorum</name>
    <dbReference type="NCBI Taxonomy" id="1890364"/>
    <lineage>
        <taxon>Eukaryota</taxon>
        <taxon>Amoebozoa</taxon>
        <taxon>Evosea</taxon>
        <taxon>Variosea</taxon>
        <taxon>Cavosteliida</taxon>
        <taxon>Cavosteliaceae</taxon>
        <taxon>Planoprotostelium</taxon>
    </lineage>
</organism>
<dbReference type="InterPro" id="IPR029068">
    <property type="entry name" value="Glyas_Bleomycin-R_OHBP_Dase"/>
</dbReference>
<evidence type="ECO:0000259" key="18">
    <source>
        <dbReference type="PROSITE" id="PS50832"/>
    </source>
</evidence>
<dbReference type="InterPro" id="IPR037523">
    <property type="entry name" value="VOC_core"/>
</dbReference>
<dbReference type="GO" id="GO:0004493">
    <property type="term" value="F:methylmalonyl-CoA epimerase activity"/>
    <property type="evidence" value="ECO:0007669"/>
    <property type="project" value="UniProtKB-EC"/>
</dbReference>
<dbReference type="GO" id="GO:0003743">
    <property type="term" value="F:translation initiation factor activity"/>
    <property type="evidence" value="ECO:0007669"/>
    <property type="project" value="UniProtKB-UniRule"/>
</dbReference>
<evidence type="ECO:0000313" key="20">
    <source>
        <dbReference type="EMBL" id="PRP77451.1"/>
    </source>
</evidence>
<feature type="compositionally biased region" description="Basic residues" evidence="17">
    <location>
        <begin position="194"/>
        <end position="222"/>
    </location>
</feature>
<keyword evidence="4" id="KW-0479">Metal-binding</keyword>
<evidence type="ECO:0000256" key="5">
    <source>
        <dbReference type="ARBA" id="ARBA00022917"/>
    </source>
</evidence>
<name>A0A2P6N0H1_9EUKA</name>
<evidence type="ECO:0000256" key="2">
    <source>
        <dbReference type="ARBA" id="ARBA00009308"/>
    </source>
</evidence>
<dbReference type="InterPro" id="IPR017515">
    <property type="entry name" value="MeMalonyl-CoA_epimerase"/>
</dbReference>
<dbReference type="InterPro" id="IPR018104">
    <property type="entry name" value="TIF_eIF-1A_CS"/>
</dbReference>